<keyword evidence="7" id="KW-1185">Reference proteome</keyword>
<evidence type="ECO:0000259" key="5">
    <source>
        <dbReference type="SMART" id="SM00746"/>
    </source>
</evidence>
<dbReference type="PROSITE" id="PS01073">
    <property type="entry name" value="RIBOSOMAL_L24E"/>
    <property type="match status" value="1"/>
</dbReference>
<evidence type="ECO:0000256" key="1">
    <source>
        <dbReference type="ARBA" id="ARBA00004123"/>
    </source>
</evidence>
<dbReference type="SUPFAM" id="SSF57716">
    <property type="entry name" value="Glucocorticoid receptor-like (DNA-binding domain)"/>
    <property type="match status" value="1"/>
</dbReference>
<evidence type="ECO:0000256" key="4">
    <source>
        <dbReference type="ARBA" id="ARBA00023242"/>
    </source>
</evidence>
<comment type="caution">
    <text evidence="6">The sequence shown here is derived from an EMBL/GenBank/DDBJ whole genome shotgun (WGS) entry which is preliminary data.</text>
</comment>
<gene>
    <name evidence="6" type="primary">RPL24</name>
    <name evidence="6" type="ORF">TCON_1395</name>
</gene>
<dbReference type="InterPro" id="IPR000988">
    <property type="entry name" value="Ribosomal_eL24-rel_N"/>
</dbReference>
<keyword evidence="4" id="KW-0539">Nucleus</keyword>
<dbReference type="Gene3D" id="2.30.170.20">
    <property type="entry name" value="Ribosomal protein L24e"/>
    <property type="match status" value="1"/>
</dbReference>
<evidence type="ECO:0000256" key="3">
    <source>
        <dbReference type="ARBA" id="ARBA00022517"/>
    </source>
</evidence>
<proteinExistence type="inferred from homology"/>
<name>A0ABQ7HZ02_9MICR</name>
<evidence type="ECO:0000313" key="7">
    <source>
        <dbReference type="Proteomes" id="UP001516464"/>
    </source>
</evidence>
<dbReference type="InterPro" id="IPR011017">
    <property type="entry name" value="TRASH_dom"/>
</dbReference>
<dbReference type="InterPro" id="IPR038630">
    <property type="entry name" value="L24e/L24_sf"/>
</dbReference>
<dbReference type="SMART" id="SM00746">
    <property type="entry name" value="TRASH"/>
    <property type="match status" value="1"/>
</dbReference>
<comment type="subcellular location">
    <subcellularLocation>
        <location evidence="1">Nucleus</location>
    </subcellularLocation>
</comment>
<dbReference type="PANTHER" id="PTHR10792:SF8">
    <property type="entry name" value="RIBOSOME BIOGENESIS PROTEIN RLP24-RELATED"/>
    <property type="match status" value="1"/>
</dbReference>
<sequence>MRIEKCYFCSCNIYPGHGTKFVRNDAVVFHFCRSKCLKAFNRKWNPRKTPWTKAFRVVRGKDLSNDAVFQFEKRRNEPIIYNRSVVQKTIDALPTILELRNRRVNHFIKDRIFSIQEKNKEAELNEIKKFSRLLKKTDMREKKMSEELDDDHEEEIMHC</sequence>
<dbReference type="Pfam" id="PF01246">
    <property type="entry name" value="Ribosomal_L24e"/>
    <property type="match status" value="1"/>
</dbReference>
<evidence type="ECO:0000313" key="6">
    <source>
        <dbReference type="EMBL" id="KAF7683391.1"/>
    </source>
</evidence>
<reference evidence="6 7" key="1">
    <citation type="submission" date="2019-01" db="EMBL/GenBank/DDBJ databases">
        <title>Genomes sequencing and comparative genomics of infectious freshwater microsporidia, Cucumispora dikerogammari and Thelohania contejeani.</title>
        <authorList>
            <person name="Cormier A."/>
            <person name="Giraud I."/>
            <person name="Wattier R."/>
            <person name="Teixeira M."/>
            <person name="Grandjean F."/>
            <person name="Rigaud T."/>
            <person name="Cordaux R."/>
        </authorList>
    </citation>
    <scope>NUCLEOTIDE SEQUENCE [LARGE SCALE GENOMIC DNA]</scope>
    <source>
        <strain evidence="6">T1</strain>
        <tissue evidence="6">Spores</tissue>
    </source>
</reference>
<feature type="domain" description="TRASH" evidence="5">
    <location>
        <begin position="6"/>
        <end position="44"/>
    </location>
</feature>
<protein>
    <submittedName>
        <fullName evidence="6">Ribosome biogenesis protein RLP24</fullName>
    </submittedName>
</protein>
<dbReference type="EMBL" id="SBIQ01000091">
    <property type="protein sequence ID" value="KAF7683391.1"/>
    <property type="molecule type" value="Genomic_DNA"/>
</dbReference>
<dbReference type="CDD" id="cd00472">
    <property type="entry name" value="Ribosomal_L24e_L24"/>
    <property type="match status" value="1"/>
</dbReference>
<dbReference type="Proteomes" id="UP001516464">
    <property type="component" value="Unassembled WGS sequence"/>
</dbReference>
<dbReference type="PANTHER" id="PTHR10792">
    <property type="entry name" value="60S RIBOSOMAL PROTEIN L24"/>
    <property type="match status" value="1"/>
</dbReference>
<dbReference type="InterPro" id="IPR023442">
    <property type="entry name" value="Ribosomal_eL24_CS"/>
</dbReference>
<evidence type="ECO:0000256" key="2">
    <source>
        <dbReference type="ARBA" id="ARBA00005647"/>
    </source>
</evidence>
<dbReference type="InterPro" id="IPR056366">
    <property type="entry name" value="Ribosomal_eL24"/>
</dbReference>
<comment type="similarity">
    <text evidence="2">Belongs to the eukaryotic ribosomal protein eL24 family.</text>
</comment>
<accession>A0ABQ7HZ02</accession>
<organism evidence="6 7">
    <name type="scientific">Astathelohania contejeani</name>
    <dbReference type="NCBI Taxonomy" id="164912"/>
    <lineage>
        <taxon>Eukaryota</taxon>
        <taxon>Fungi</taxon>
        <taxon>Fungi incertae sedis</taxon>
        <taxon>Microsporidia</taxon>
        <taxon>Astathelohaniidae</taxon>
        <taxon>Astathelohania</taxon>
    </lineage>
</organism>
<keyword evidence="3" id="KW-0690">Ribosome biogenesis</keyword>